<keyword evidence="2" id="KW-1185">Reference proteome</keyword>
<name>A0A4C1U3Q5_EUMVA</name>
<sequence length="114" mass="12265">MFLGLVVRPCHFERHTLNLGSDIKVLNISCLSLLESGGSGVVKTAAFEQEDVIRGVNVEVAYAIARLFYDRAIETNGNEPSVISEVSVLIRIACAILRRVLSFACPASDASGGR</sequence>
<proteinExistence type="predicted"/>
<accession>A0A4C1U3Q5</accession>
<organism evidence="1 2">
    <name type="scientific">Eumeta variegata</name>
    <name type="common">Bagworm moth</name>
    <name type="synonym">Eumeta japonica</name>
    <dbReference type="NCBI Taxonomy" id="151549"/>
    <lineage>
        <taxon>Eukaryota</taxon>
        <taxon>Metazoa</taxon>
        <taxon>Ecdysozoa</taxon>
        <taxon>Arthropoda</taxon>
        <taxon>Hexapoda</taxon>
        <taxon>Insecta</taxon>
        <taxon>Pterygota</taxon>
        <taxon>Neoptera</taxon>
        <taxon>Endopterygota</taxon>
        <taxon>Lepidoptera</taxon>
        <taxon>Glossata</taxon>
        <taxon>Ditrysia</taxon>
        <taxon>Tineoidea</taxon>
        <taxon>Psychidae</taxon>
        <taxon>Oiketicinae</taxon>
        <taxon>Eumeta</taxon>
    </lineage>
</organism>
<reference evidence="1 2" key="1">
    <citation type="journal article" date="2019" name="Commun. Biol.">
        <title>The bagworm genome reveals a unique fibroin gene that provides high tensile strength.</title>
        <authorList>
            <person name="Kono N."/>
            <person name="Nakamura H."/>
            <person name="Ohtoshi R."/>
            <person name="Tomita M."/>
            <person name="Numata K."/>
            <person name="Arakawa K."/>
        </authorList>
    </citation>
    <scope>NUCLEOTIDE SEQUENCE [LARGE SCALE GENOMIC DNA]</scope>
</reference>
<protein>
    <submittedName>
        <fullName evidence="1">Uncharacterized protein</fullName>
    </submittedName>
</protein>
<dbReference type="AlphaFoldDB" id="A0A4C1U3Q5"/>
<evidence type="ECO:0000313" key="1">
    <source>
        <dbReference type="EMBL" id="GBP20860.1"/>
    </source>
</evidence>
<dbReference type="EMBL" id="BGZK01000123">
    <property type="protein sequence ID" value="GBP20860.1"/>
    <property type="molecule type" value="Genomic_DNA"/>
</dbReference>
<gene>
    <name evidence="1" type="ORF">EVAR_80678_1</name>
</gene>
<comment type="caution">
    <text evidence="1">The sequence shown here is derived from an EMBL/GenBank/DDBJ whole genome shotgun (WGS) entry which is preliminary data.</text>
</comment>
<dbReference type="Proteomes" id="UP000299102">
    <property type="component" value="Unassembled WGS sequence"/>
</dbReference>
<evidence type="ECO:0000313" key="2">
    <source>
        <dbReference type="Proteomes" id="UP000299102"/>
    </source>
</evidence>